<comment type="caution">
    <text evidence="1">The sequence shown here is derived from an EMBL/GenBank/DDBJ whole genome shotgun (WGS) entry which is preliminary data.</text>
</comment>
<gene>
    <name evidence="1" type="ORF">CEXT_388621</name>
</gene>
<dbReference type="EMBL" id="BPLR01010881">
    <property type="protein sequence ID" value="GIY42654.1"/>
    <property type="molecule type" value="Genomic_DNA"/>
</dbReference>
<dbReference type="AlphaFoldDB" id="A0AAV4TBT4"/>
<keyword evidence="2" id="KW-1185">Reference proteome</keyword>
<evidence type="ECO:0000313" key="1">
    <source>
        <dbReference type="EMBL" id="GIY42654.1"/>
    </source>
</evidence>
<reference evidence="1 2" key="1">
    <citation type="submission" date="2021-06" db="EMBL/GenBank/DDBJ databases">
        <title>Caerostris extrusa draft genome.</title>
        <authorList>
            <person name="Kono N."/>
            <person name="Arakawa K."/>
        </authorList>
    </citation>
    <scope>NUCLEOTIDE SEQUENCE [LARGE SCALE GENOMIC DNA]</scope>
</reference>
<dbReference type="Proteomes" id="UP001054945">
    <property type="component" value="Unassembled WGS sequence"/>
</dbReference>
<protein>
    <submittedName>
        <fullName evidence="1">Uncharacterized protein</fullName>
    </submittedName>
</protein>
<evidence type="ECO:0000313" key="2">
    <source>
        <dbReference type="Proteomes" id="UP001054945"/>
    </source>
</evidence>
<organism evidence="1 2">
    <name type="scientific">Caerostris extrusa</name>
    <name type="common">Bark spider</name>
    <name type="synonym">Caerostris bankana</name>
    <dbReference type="NCBI Taxonomy" id="172846"/>
    <lineage>
        <taxon>Eukaryota</taxon>
        <taxon>Metazoa</taxon>
        <taxon>Ecdysozoa</taxon>
        <taxon>Arthropoda</taxon>
        <taxon>Chelicerata</taxon>
        <taxon>Arachnida</taxon>
        <taxon>Araneae</taxon>
        <taxon>Araneomorphae</taxon>
        <taxon>Entelegynae</taxon>
        <taxon>Araneoidea</taxon>
        <taxon>Araneidae</taxon>
        <taxon>Caerostris</taxon>
    </lineage>
</organism>
<name>A0AAV4TBT4_CAEEX</name>
<sequence length="80" mass="8709">MGERGWDMGTGADQSVWGTSDSATGRPLASVCLLGLFLWFTLDSCSSGKMPRFSFHRPTLIWSRAVDLTRGAALQLLTLC</sequence>
<accession>A0AAV4TBT4</accession>
<proteinExistence type="predicted"/>